<dbReference type="RefSeq" id="WP_329402884.1">
    <property type="nucleotide sequence ID" value="NZ_CP109019.1"/>
</dbReference>
<keyword evidence="2" id="KW-1185">Reference proteome</keyword>
<proteinExistence type="predicted"/>
<protein>
    <submittedName>
        <fullName evidence="1">Uncharacterized protein</fullName>
    </submittedName>
</protein>
<organism evidence="1 2">
    <name type="scientific">Streptomyces melanogenes</name>
    <dbReference type="NCBI Taxonomy" id="67326"/>
    <lineage>
        <taxon>Bacteria</taxon>
        <taxon>Bacillati</taxon>
        <taxon>Actinomycetota</taxon>
        <taxon>Actinomycetes</taxon>
        <taxon>Kitasatosporales</taxon>
        <taxon>Streptomycetaceae</taxon>
        <taxon>Streptomyces</taxon>
    </lineage>
</organism>
<gene>
    <name evidence="1" type="ORF">OG515_32035</name>
</gene>
<name>A0ABZ1XU77_9ACTN</name>
<reference evidence="1" key="1">
    <citation type="submission" date="2022-10" db="EMBL/GenBank/DDBJ databases">
        <title>The complete genomes of actinobacterial strains from the NBC collection.</title>
        <authorList>
            <person name="Joergensen T.S."/>
            <person name="Alvarez Arevalo M."/>
            <person name="Sterndorff E.B."/>
            <person name="Faurdal D."/>
            <person name="Vuksanovic O."/>
            <person name="Mourched A.-S."/>
            <person name="Charusanti P."/>
            <person name="Shaw S."/>
            <person name="Blin K."/>
            <person name="Weber T."/>
        </authorList>
    </citation>
    <scope>NUCLEOTIDE SEQUENCE</scope>
    <source>
        <strain evidence="1">NBC_00668</strain>
    </source>
</reference>
<sequence length="47" mass="5305">MPRGSRASSPGRRSTWGYFDLDAARHVPAPADHSFLDRLRTLTPQRP</sequence>
<evidence type="ECO:0000313" key="1">
    <source>
        <dbReference type="EMBL" id="WUT86501.1"/>
    </source>
</evidence>
<evidence type="ECO:0000313" key="2">
    <source>
        <dbReference type="Proteomes" id="UP001432060"/>
    </source>
</evidence>
<dbReference type="Proteomes" id="UP001432060">
    <property type="component" value="Chromosome"/>
</dbReference>
<accession>A0ABZ1XU77</accession>
<dbReference type="EMBL" id="CP109019">
    <property type="protein sequence ID" value="WUT86501.1"/>
    <property type="molecule type" value="Genomic_DNA"/>
</dbReference>